<sequence length="274" mass="30155">MSTEVTENNPAETPDHSDEVLYEVRGHAAWITINRPHRRNAMARRTVQQLTEAFVEAGEDPDVYAVVITGTGDKAFCAGGDMKEMDDLARSGRQIHVPMTGTYRALFEVMLETYKPVIAALNGHAIAGGCEIALSADVRIGVEGATIGLTEARRGMGANLGSVLLPRLLPRAVAMDLLYTARTIPMEEAKEIGLVNRVVPRESFGAEVQKYVDEILANSPVTLRRYKEMATKSWGLPLPSALRLNVGPNPYLSEDRVEGVRAFLEKRAPEWKNR</sequence>
<dbReference type="EMBL" id="BAABEO010000002">
    <property type="protein sequence ID" value="GAA3666764.1"/>
    <property type="molecule type" value="Genomic_DNA"/>
</dbReference>
<protein>
    <submittedName>
        <fullName evidence="3">Enoyl-CoA hydratase-related protein</fullName>
    </submittedName>
</protein>
<evidence type="ECO:0000313" key="3">
    <source>
        <dbReference type="EMBL" id="GAA3666764.1"/>
    </source>
</evidence>
<dbReference type="PROSITE" id="PS00166">
    <property type="entry name" value="ENOYL_COA_HYDRATASE"/>
    <property type="match status" value="1"/>
</dbReference>
<dbReference type="SUPFAM" id="SSF52096">
    <property type="entry name" value="ClpP/crotonase"/>
    <property type="match status" value="1"/>
</dbReference>
<dbReference type="PANTHER" id="PTHR43802">
    <property type="entry name" value="ENOYL-COA HYDRATASE"/>
    <property type="match status" value="1"/>
</dbReference>
<organism evidence="3 4">
    <name type="scientific">Arthrobacter ginkgonis</name>
    <dbReference type="NCBI Taxonomy" id="1630594"/>
    <lineage>
        <taxon>Bacteria</taxon>
        <taxon>Bacillati</taxon>
        <taxon>Actinomycetota</taxon>
        <taxon>Actinomycetes</taxon>
        <taxon>Micrococcales</taxon>
        <taxon>Micrococcaceae</taxon>
        <taxon>Arthrobacter</taxon>
    </lineage>
</organism>
<dbReference type="Gene3D" id="1.10.12.10">
    <property type="entry name" value="Lyase 2-enoyl-coa Hydratase, Chain A, domain 2"/>
    <property type="match status" value="1"/>
</dbReference>
<reference evidence="4" key="1">
    <citation type="journal article" date="2019" name="Int. J. Syst. Evol. Microbiol.">
        <title>The Global Catalogue of Microorganisms (GCM) 10K type strain sequencing project: providing services to taxonomists for standard genome sequencing and annotation.</title>
        <authorList>
            <consortium name="The Broad Institute Genomics Platform"/>
            <consortium name="The Broad Institute Genome Sequencing Center for Infectious Disease"/>
            <person name="Wu L."/>
            <person name="Ma J."/>
        </authorList>
    </citation>
    <scope>NUCLEOTIDE SEQUENCE [LARGE SCALE GENOMIC DNA]</scope>
    <source>
        <strain evidence="4">JCM 30742</strain>
    </source>
</reference>
<dbReference type="PANTHER" id="PTHR43802:SF1">
    <property type="entry name" value="IP11341P-RELATED"/>
    <property type="match status" value="1"/>
</dbReference>
<dbReference type="CDD" id="cd06558">
    <property type="entry name" value="crotonase-like"/>
    <property type="match status" value="1"/>
</dbReference>
<gene>
    <name evidence="3" type="ORF">GCM10023081_02020</name>
</gene>
<dbReference type="Gene3D" id="3.90.226.10">
    <property type="entry name" value="2-enoyl-CoA Hydratase, Chain A, domain 1"/>
    <property type="match status" value="1"/>
</dbReference>
<keyword evidence="4" id="KW-1185">Reference proteome</keyword>
<dbReference type="InterPro" id="IPR018376">
    <property type="entry name" value="Enoyl-CoA_hyd/isom_CS"/>
</dbReference>
<evidence type="ECO:0000256" key="2">
    <source>
        <dbReference type="RuleBase" id="RU003707"/>
    </source>
</evidence>
<dbReference type="RefSeq" id="WP_345147796.1">
    <property type="nucleotide sequence ID" value="NZ_BAABEO010000002.1"/>
</dbReference>
<evidence type="ECO:0000256" key="1">
    <source>
        <dbReference type="ARBA" id="ARBA00005254"/>
    </source>
</evidence>
<proteinExistence type="inferred from homology"/>
<dbReference type="InterPro" id="IPR014748">
    <property type="entry name" value="Enoyl-CoA_hydra_C"/>
</dbReference>
<dbReference type="Proteomes" id="UP001500752">
    <property type="component" value="Unassembled WGS sequence"/>
</dbReference>
<accession>A0ABP7BRH7</accession>
<comment type="caution">
    <text evidence="3">The sequence shown here is derived from an EMBL/GenBank/DDBJ whole genome shotgun (WGS) entry which is preliminary data.</text>
</comment>
<dbReference type="Pfam" id="PF00378">
    <property type="entry name" value="ECH_1"/>
    <property type="match status" value="1"/>
</dbReference>
<name>A0ABP7BRH7_9MICC</name>
<dbReference type="InterPro" id="IPR001753">
    <property type="entry name" value="Enoyl-CoA_hydra/iso"/>
</dbReference>
<dbReference type="InterPro" id="IPR029045">
    <property type="entry name" value="ClpP/crotonase-like_dom_sf"/>
</dbReference>
<comment type="similarity">
    <text evidence="1 2">Belongs to the enoyl-CoA hydratase/isomerase family.</text>
</comment>
<evidence type="ECO:0000313" key="4">
    <source>
        <dbReference type="Proteomes" id="UP001500752"/>
    </source>
</evidence>